<evidence type="ECO:0000313" key="2">
    <source>
        <dbReference type="Proteomes" id="UP000235025"/>
    </source>
</evidence>
<dbReference type="Proteomes" id="UP000235025">
    <property type="component" value="Unassembled WGS sequence"/>
</dbReference>
<reference evidence="1 2" key="1">
    <citation type="submission" date="2017-07" db="EMBL/GenBank/DDBJ databases">
        <title>Genomes of Fischerella (Mastigocladus) sp. strains.</title>
        <authorList>
            <person name="Miller S.R."/>
        </authorList>
    </citation>
    <scope>NUCLEOTIDE SEQUENCE [LARGE SCALE GENOMIC DNA]</scope>
    <source>
        <strain evidence="1 2">CCMEE 5268</strain>
    </source>
</reference>
<protein>
    <submittedName>
        <fullName evidence="1">Uncharacterized protein</fullName>
    </submittedName>
</protein>
<comment type="caution">
    <text evidence="1">The sequence shown here is derived from an EMBL/GenBank/DDBJ whole genome shotgun (WGS) entry which is preliminary data.</text>
</comment>
<sequence>MAVESANKEELSRLMLWLSLVFWEQYKSLHKQATKHLFILQLTLRKAALMGVYITSTFS</sequence>
<gene>
    <name evidence="1" type="ORF">CEN50_13850</name>
</gene>
<evidence type="ECO:0000313" key="1">
    <source>
        <dbReference type="EMBL" id="PLZ97759.1"/>
    </source>
</evidence>
<name>A0A2N6KFB4_9CYAN</name>
<proteinExistence type="predicted"/>
<dbReference type="EMBL" id="NMQA01000161">
    <property type="protein sequence ID" value="PLZ97759.1"/>
    <property type="molecule type" value="Genomic_DNA"/>
</dbReference>
<organism evidence="1 2">
    <name type="scientific">Fischerella thermalis CCMEE 5268</name>
    <dbReference type="NCBI Taxonomy" id="2019662"/>
    <lineage>
        <taxon>Bacteria</taxon>
        <taxon>Bacillati</taxon>
        <taxon>Cyanobacteriota</taxon>
        <taxon>Cyanophyceae</taxon>
        <taxon>Nostocales</taxon>
        <taxon>Hapalosiphonaceae</taxon>
        <taxon>Fischerella</taxon>
    </lineage>
</organism>
<dbReference type="AlphaFoldDB" id="A0A2N6KFB4"/>
<accession>A0A2N6KFB4</accession>